<dbReference type="Gene3D" id="1.10.1740.10">
    <property type="match status" value="1"/>
</dbReference>
<dbReference type="InterPro" id="IPR052704">
    <property type="entry name" value="ECF_Sigma-70_Domain"/>
</dbReference>
<feature type="domain" description="RNA polymerase sigma-70 region 2" evidence="6">
    <location>
        <begin position="22"/>
        <end position="79"/>
    </location>
</feature>
<dbReference type="SUPFAM" id="SSF88946">
    <property type="entry name" value="Sigma2 domain of RNA polymerase sigma factors"/>
    <property type="match status" value="1"/>
</dbReference>
<dbReference type="GO" id="GO:0003899">
    <property type="term" value="F:DNA-directed RNA polymerase activity"/>
    <property type="evidence" value="ECO:0007669"/>
    <property type="project" value="UniProtKB-EC"/>
</dbReference>
<dbReference type="Gene3D" id="1.10.10.10">
    <property type="entry name" value="Winged helix-like DNA-binding domain superfamily/Winged helix DNA-binding domain"/>
    <property type="match status" value="1"/>
</dbReference>
<comment type="subunit">
    <text evidence="2">Interacts transiently with the RNA polymerase catalytic core formed by RpoA, RpoB, RpoC and RpoZ (2 alpha, 1 beta, 1 beta' and 1 omega subunit) to form the RNA polymerase holoenzyme that can initiate transcription.</text>
</comment>
<comment type="similarity">
    <text evidence="1">Belongs to the sigma-70 factor family. ECF subfamily.</text>
</comment>
<dbReference type="SUPFAM" id="SSF88659">
    <property type="entry name" value="Sigma3 and sigma4 domains of RNA polymerase sigma factors"/>
    <property type="match status" value="1"/>
</dbReference>
<evidence type="ECO:0000259" key="8">
    <source>
        <dbReference type="Pfam" id="PF12680"/>
    </source>
</evidence>
<dbReference type="InterPro" id="IPR037401">
    <property type="entry name" value="SnoaL-like"/>
</dbReference>
<organism evidence="9 10">
    <name type="scientific">Nocardioides islandensis</name>
    <dbReference type="NCBI Taxonomy" id="433663"/>
    <lineage>
        <taxon>Bacteria</taxon>
        <taxon>Bacillati</taxon>
        <taxon>Actinomycetota</taxon>
        <taxon>Actinomycetes</taxon>
        <taxon>Propionibacteriales</taxon>
        <taxon>Nocardioidaceae</taxon>
        <taxon>Nocardioides</taxon>
    </lineage>
</organism>
<reference evidence="9" key="1">
    <citation type="submission" date="2020-11" db="EMBL/GenBank/DDBJ databases">
        <title>Nocardioides sp. nov., isolated from Soil of Cynanchum wilfordii Hemsley rhizosphere.</title>
        <authorList>
            <person name="Lee J.-S."/>
            <person name="Suh M.K."/>
            <person name="Kim J.-S."/>
        </authorList>
    </citation>
    <scope>NUCLEOTIDE SEQUENCE</scope>
    <source>
        <strain evidence="9">KCTC 19275</strain>
    </source>
</reference>
<dbReference type="GO" id="GO:0006352">
    <property type="term" value="P:DNA-templated transcription initiation"/>
    <property type="evidence" value="ECO:0007669"/>
    <property type="project" value="InterPro"/>
</dbReference>
<dbReference type="Pfam" id="PF12680">
    <property type="entry name" value="SnoaL_2"/>
    <property type="match status" value="1"/>
</dbReference>
<evidence type="ECO:0000256" key="5">
    <source>
        <dbReference type="ARBA" id="ARBA00023163"/>
    </source>
</evidence>
<evidence type="ECO:0000256" key="2">
    <source>
        <dbReference type="ARBA" id="ARBA00011344"/>
    </source>
</evidence>
<evidence type="ECO:0000256" key="1">
    <source>
        <dbReference type="ARBA" id="ARBA00010641"/>
    </source>
</evidence>
<dbReference type="EC" id="2.7.7.6" evidence="9"/>
<evidence type="ECO:0000313" key="10">
    <source>
        <dbReference type="Proteomes" id="UP000640489"/>
    </source>
</evidence>
<gene>
    <name evidence="9" type="ORF">ISU07_22655</name>
</gene>
<dbReference type="EMBL" id="JADKPN010000020">
    <property type="protein sequence ID" value="MBF4765946.1"/>
    <property type="molecule type" value="Genomic_DNA"/>
</dbReference>
<evidence type="ECO:0000256" key="4">
    <source>
        <dbReference type="ARBA" id="ARBA00023082"/>
    </source>
</evidence>
<dbReference type="NCBIfam" id="TIGR02960">
    <property type="entry name" value="SigX5"/>
    <property type="match status" value="1"/>
</dbReference>
<sequence length="320" mass="34920">MTTRSEDFAAEVAPLRAGLLLHCYRMLGSSHDAEDAVQETLLRGWRGIERFEGRSALRTWLYSVATNVCLREIERRGRRLVPMDLGPAADPADGLAAPLVETVWLGPLPDAGISWQSAPADAVYEQRESVELAFVVALQRLPALQRAVLVLRDVLAFTAAETAEVLDTTVDSVTSALARARGSLRSSLPERSQQEVLREVGDRQVRATVAAFVAAWERSDVDAVVALLADDVEMTMPPFAEWYRGREDVATFLARTPLRPGRRWRLAPTGANAQPAIAFAVWDEQVGAYLSHGLSLLTFGAGGITAFTSFLNPELVRAAP</sequence>
<proteinExistence type="inferred from homology"/>
<dbReference type="GO" id="GO:0016987">
    <property type="term" value="F:sigma factor activity"/>
    <property type="evidence" value="ECO:0007669"/>
    <property type="project" value="UniProtKB-KW"/>
</dbReference>
<dbReference type="InterPro" id="IPR014305">
    <property type="entry name" value="RNA_pol_sigma-G_actinobac"/>
</dbReference>
<dbReference type="Pfam" id="PF04542">
    <property type="entry name" value="Sigma70_r2"/>
    <property type="match status" value="1"/>
</dbReference>
<dbReference type="AlphaFoldDB" id="A0A930VHX7"/>
<dbReference type="Proteomes" id="UP000640489">
    <property type="component" value="Unassembled WGS sequence"/>
</dbReference>
<evidence type="ECO:0000313" key="9">
    <source>
        <dbReference type="EMBL" id="MBF4765946.1"/>
    </source>
</evidence>
<comment type="caution">
    <text evidence="9">The sequence shown here is derived from an EMBL/GenBank/DDBJ whole genome shotgun (WGS) entry which is preliminary data.</text>
</comment>
<evidence type="ECO:0000259" key="7">
    <source>
        <dbReference type="Pfam" id="PF08281"/>
    </source>
</evidence>
<dbReference type="PANTHER" id="PTHR30173:SF36">
    <property type="entry name" value="ECF RNA POLYMERASE SIGMA FACTOR SIGJ"/>
    <property type="match status" value="1"/>
</dbReference>
<keyword evidence="5" id="KW-0804">Transcription</keyword>
<name>A0A930VHX7_9ACTN</name>
<dbReference type="InterPro" id="IPR013325">
    <property type="entry name" value="RNA_pol_sigma_r2"/>
</dbReference>
<dbReference type="Pfam" id="PF08281">
    <property type="entry name" value="Sigma70_r4_2"/>
    <property type="match status" value="1"/>
</dbReference>
<dbReference type="GO" id="GO:0003677">
    <property type="term" value="F:DNA binding"/>
    <property type="evidence" value="ECO:0007669"/>
    <property type="project" value="InterPro"/>
</dbReference>
<keyword evidence="9" id="KW-0548">Nucleotidyltransferase</keyword>
<keyword evidence="3" id="KW-0805">Transcription regulation</keyword>
<keyword evidence="10" id="KW-1185">Reference proteome</keyword>
<dbReference type="PANTHER" id="PTHR30173">
    <property type="entry name" value="SIGMA 19 FACTOR"/>
    <property type="match status" value="1"/>
</dbReference>
<dbReference type="NCBIfam" id="NF006089">
    <property type="entry name" value="PRK08241.1"/>
    <property type="match status" value="1"/>
</dbReference>
<dbReference type="InterPro" id="IPR013324">
    <property type="entry name" value="RNA_pol_sigma_r3/r4-like"/>
</dbReference>
<dbReference type="Gene3D" id="3.10.450.50">
    <property type="match status" value="1"/>
</dbReference>
<dbReference type="InterPro" id="IPR014284">
    <property type="entry name" value="RNA_pol_sigma-70_dom"/>
</dbReference>
<dbReference type="InterPro" id="IPR032710">
    <property type="entry name" value="NTF2-like_dom_sf"/>
</dbReference>
<evidence type="ECO:0000256" key="3">
    <source>
        <dbReference type="ARBA" id="ARBA00023015"/>
    </source>
</evidence>
<dbReference type="InterPro" id="IPR036388">
    <property type="entry name" value="WH-like_DNA-bd_sf"/>
</dbReference>
<evidence type="ECO:0000259" key="6">
    <source>
        <dbReference type="Pfam" id="PF04542"/>
    </source>
</evidence>
<keyword evidence="9" id="KW-0808">Transferase</keyword>
<accession>A0A930VHX7</accession>
<feature type="domain" description="RNA polymerase sigma factor 70 region 4 type 2" evidence="7">
    <location>
        <begin position="134"/>
        <end position="182"/>
    </location>
</feature>
<feature type="domain" description="SnoaL-like" evidence="8">
    <location>
        <begin position="209"/>
        <end position="283"/>
    </location>
</feature>
<dbReference type="RefSeq" id="WP_194709126.1">
    <property type="nucleotide sequence ID" value="NZ_JADKPN010000020.1"/>
</dbReference>
<protein>
    <submittedName>
        <fullName evidence="9">RNA polymerase subunit sigma-70</fullName>
        <ecNumber evidence="9">2.7.7.6</ecNumber>
    </submittedName>
</protein>
<dbReference type="CDD" id="cd06171">
    <property type="entry name" value="Sigma70_r4"/>
    <property type="match status" value="1"/>
</dbReference>
<dbReference type="NCBIfam" id="TIGR02937">
    <property type="entry name" value="sigma70-ECF"/>
    <property type="match status" value="1"/>
</dbReference>
<dbReference type="SUPFAM" id="SSF54427">
    <property type="entry name" value="NTF2-like"/>
    <property type="match status" value="1"/>
</dbReference>
<keyword evidence="4" id="KW-0731">Sigma factor</keyword>
<dbReference type="InterPro" id="IPR007627">
    <property type="entry name" value="RNA_pol_sigma70_r2"/>
</dbReference>
<dbReference type="InterPro" id="IPR013249">
    <property type="entry name" value="RNA_pol_sigma70_r4_t2"/>
</dbReference>